<evidence type="ECO:0000313" key="7">
    <source>
        <dbReference type="EMBL" id="MBB2165467.1"/>
    </source>
</evidence>
<dbReference type="CDD" id="cd07984">
    <property type="entry name" value="LPLAT_LABLAT-like"/>
    <property type="match status" value="1"/>
</dbReference>
<evidence type="ECO:0000256" key="2">
    <source>
        <dbReference type="ARBA" id="ARBA00022475"/>
    </source>
</evidence>
<dbReference type="EMBL" id="JABEQN010000016">
    <property type="protein sequence ID" value="MBB2194603.1"/>
    <property type="molecule type" value="Genomic_DNA"/>
</dbReference>
<dbReference type="PANTHER" id="PTHR30606:SF10">
    <property type="entry name" value="PHOSPHATIDYLINOSITOL MANNOSIDE ACYLTRANSFERASE"/>
    <property type="match status" value="1"/>
</dbReference>
<dbReference type="Proteomes" id="UP000540490">
    <property type="component" value="Unassembled WGS sequence"/>
</dbReference>
<dbReference type="Proteomes" id="UP000561077">
    <property type="component" value="Unassembled WGS sequence"/>
</dbReference>
<evidence type="ECO:0000256" key="6">
    <source>
        <dbReference type="ARBA" id="ARBA00023315"/>
    </source>
</evidence>
<keyword evidence="5" id="KW-0472">Membrane</keyword>
<proteinExistence type="predicted"/>
<protein>
    <submittedName>
        <fullName evidence="7">Lipid A biosynthesis lauroyl acyltransferase</fullName>
    </submittedName>
</protein>
<keyword evidence="3" id="KW-0997">Cell inner membrane</keyword>
<evidence type="ECO:0000313" key="8">
    <source>
        <dbReference type="EMBL" id="MBB2194603.1"/>
    </source>
</evidence>
<name>A0A7W4IMS0_9PROT</name>
<comment type="subcellular location">
    <subcellularLocation>
        <location evidence="1">Cell inner membrane</location>
    </subcellularLocation>
</comment>
<dbReference type="GO" id="GO:0005886">
    <property type="term" value="C:plasma membrane"/>
    <property type="evidence" value="ECO:0007669"/>
    <property type="project" value="UniProtKB-SubCell"/>
</dbReference>
<evidence type="ECO:0000313" key="9">
    <source>
        <dbReference type="Proteomes" id="UP000540490"/>
    </source>
</evidence>
<keyword evidence="4 7" id="KW-0808">Transferase</keyword>
<evidence type="ECO:0000256" key="5">
    <source>
        <dbReference type="ARBA" id="ARBA00023136"/>
    </source>
</evidence>
<organism evidence="7 10">
    <name type="scientific">Gluconacetobacter dulcium</name>
    <dbReference type="NCBI Taxonomy" id="2729096"/>
    <lineage>
        <taxon>Bacteria</taxon>
        <taxon>Pseudomonadati</taxon>
        <taxon>Pseudomonadota</taxon>
        <taxon>Alphaproteobacteria</taxon>
        <taxon>Acetobacterales</taxon>
        <taxon>Acetobacteraceae</taxon>
        <taxon>Gluconacetobacter</taxon>
    </lineage>
</organism>
<evidence type="ECO:0000256" key="3">
    <source>
        <dbReference type="ARBA" id="ARBA00022519"/>
    </source>
</evidence>
<reference evidence="9 10" key="1">
    <citation type="submission" date="2020-04" db="EMBL/GenBank/DDBJ databases">
        <title>Description of novel Gluconacetobacter.</title>
        <authorList>
            <person name="Sombolestani A."/>
        </authorList>
    </citation>
    <scope>NUCLEOTIDE SEQUENCE [LARGE SCALE GENOMIC DNA]</scope>
    <source>
        <strain evidence="8 9">LMG 1728</strain>
        <strain evidence="7 10">LMG 1731</strain>
    </source>
</reference>
<accession>A0A7W4IMS0</accession>
<keyword evidence="2" id="KW-1003">Cell membrane</keyword>
<dbReference type="GO" id="GO:0009247">
    <property type="term" value="P:glycolipid biosynthetic process"/>
    <property type="evidence" value="ECO:0007669"/>
    <property type="project" value="UniProtKB-ARBA"/>
</dbReference>
<gene>
    <name evidence="8" type="ORF">HLH25_13345</name>
    <name evidence="7" type="ORF">HLH26_13160</name>
</gene>
<comment type="caution">
    <text evidence="7">The sequence shown here is derived from an EMBL/GenBank/DDBJ whole genome shotgun (WGS) entry which is preliminary data.</text>
</comment>
<evidence type="ECO:0000256" key="4">
    <source>
        <dbReference type="ARBA" id="ARBA00022679"/>
    </source>
</evidence>
<dbReference type="AlphaFoldDB" id="A0A7W4IMS0"/>
<evidence type="ECO:0000313" key="10">
    <source>
        <dbReference type="Proteomes" id="UP000561077"/>
    </source>
</evidence>
<sequence length="303" mass="34394">MADFLAGGEARQRFLRYWVRDNRGNLFDLAFFFAFRMVPAVRCSHFGRWLGRVLVPRAYVGPMQRARANFTVLFPDRQPDAIAGMVDAYVESQGRQMVEYSAVTRLARRPGGVCHVGVEHLKECRDGPVIFMGLHLSNWEILMQCLSDLGLTLSLNYDPPRRRGRHWIVRYVRTRAGIALLPPGRQAVRPALRVLEAGGQLLVFCDEGFNGQIRAPFLGRPANLETNYALVARLARRTGARICPVYLTREEGVRFTLTILESFDLTCASASLLDDVERLNAIVEPLVRSHAPQWYFIDNRMVS</sequence>
<dbReference type="Pfam" id="PF03279">
    <property type="entry name" value="Lip_A_acyltrans"/>
    <property type="match status" value="1"/>
</dbReference>
<dbReference type="GO" id="GO:0016746">
    <property type="term" value="F:acyltransferase activity"/>
    <property type="evidence" value="ECO:0007669"/>
    <property type="project" value="UniProtKB-KW"/>
</dbReference>
<dbReference type="PANTHER" id="PTHR30606">
    <property type="entry name" value="LIPID A BIOSYNTHESIS LAUROYL ACYLTRANSFERASE"/>
    <property type="match status" value="1"/>
</dbReference>
<dbReference type="InterPro" id="IPR004960">
    <property type="entry name" value="LipA_acyltrans"/>
</dbReference>
<evidence type="ECO:0000256" key="1">
    <source>
        <dbReference type="ARBA" id="ARBA00004533"/>
    </source>
</evidence>
<dbReference type="EMBL" id="JABEQO010000016">
    <property type="protein sequence ID" value="MBB2165467.1"/>
    <property type="molecule type" value="Genomic_DNA"/>
</dbReference>
<keyword evidence="6 7" id="KW-0012">Acyltransferase</keyword>
<keyword evidence="9" id="KW-1185">Reference proteome</keyword>